<reference evidence="6 7" key="1">
    <citation type="submission" date="2017-05" db="EMBL/GenBank/DDBJ databases">
        <title>Vagococcus spp. assemblies.</title>
        <authorList>
            <person name="Gulvik C.A."/>
        </authorList>
    </citation>
    <scope>NUCLEOTIDE SEQUENCE [LARGE SCALE GENOMIC DNA]</scope>
    <source>
        <strain evidence="6 7">NCFB 2497</strain>
    </source>
</reference>
<evidence type="ECO:0000256" key="1">
    <source>
        <dbReference type="ARBA" id="ARBA00004141"/>
    </source>
</evidence>
<comment type="subcellular location">
    <subcellularLocation>
        <location evidence="1">Membrane</location>
        <topology evidence="1">Multi-pass membrane protein</topology>
    </subcellularLocation>
</comment>
<dbReference type="GO" id="GO:0140359">
    <property type="term" value="F:ABC-type transporter activity"/>
    <property type="evidence" value="ECO:0007669"/>
    <property type="project" value="InterPro"/>
</dbReference>
<evidence type="ECO:0000256" key="3">
    <source>
        <dbReference type="ARBA" id="ARBA00022989"/>
    </source>
</evidence>
<comment type="caution">
    <text evidence="6">The sequence shown here is derived from an EMBL/GenBank/DDBJ whole genome shotgun (WGS) entry which is preliminary data.</text>
</comment>
<organism evidence="6 7">
    <name type="scientific">Vagococcus fluvialis</name>
    <dbReference type="NCBI Taxonomy" id="2738"/>
    <lineage>
        <taxon>Bacteria</taxon>
        <taxon>Bacillati</taxon>
        <taxon>Bacillota</taxon>
        <taxon>Bacilli</taxon>
        <taxon>Lactobacillales</taxon>
        <taxon>Enterococcaceae</taxon>
        <taxon>Vagococcus</taxon>
    </lineage>
</organism>
<dbReference type="PANTHER" id="PTHR43077">
    <property type="entry name" value="TRANSPORT PERMEASE YVFS-RELATED"/>
    <property type="match status" value="1"/>
</dbReference>
<feature type="domain" description="ABC-2 type transporter transmembrane" evidence="5">
    <location>
        <begin position="2"/>
        <end position="200"/>
    </location>
</feature>
<dbReference type="RefSeq" id="WP_114288761.1">
    <property type="nucleotide sequence ID" value="NZ_CP081459.1"/>
</dbReference>
<dbReference type="EMBL" id="NGJX01000001">
    <property type="protein sequence ID" value="RSU05637.1"/>
    <property type="molecule type" value="Genomic_DNA"/>
</dbReference>
<dbReference type="OrthoDB" id="63188at2"/>
<evidence type="ECO:0000313" key="7">
    <source>
        <dbReference type="Proteomes" id="UP000288197"/>
    </source>
</evidence>
<evidence type="ECO:0000259" key="5">
    <source>
        <dbReference type="Pfam" id="PF01061"/>
    </source>
</evidence>
<dbReference type="Proteomes" id="UP000288197">
    <property type="component" value="Unassembled WGS sequence"/>
</dbReference>
<keyword evidence="4" id="KW-0472">Membrane</keyword>
<dbReference type="GeneID" id="63145478"/>
<dbReference type="InterPro" id="IPR013525">
    <property type="entry name" value="ABC2_TM"/>
</dbReference>
<dbReference type="GO" id="GO:0043190">
    <property type="term" value="C:ATP-binding cassette (ABC) transporter complex"/>
    <property type="evidence" value="ECO:0007669"/>
    <property type="project" value="InterPro"/>
</dbReference>
<accession>A0A369B068</accession>
<dbReference type="Pfam" id="PF01061">
    <property type="entry name" value="ABC2_membrane"/>
    <property type="match status" value="1"/>
</dbReference>
<keyword evidence="2" id="KW-0812">Transmembrane</keyword>
<dbReference type="InterPro" id="IPR051328">
    <property type="entry name" value="T7SS_ABC-Transporter"/>
</dbReference>
<evidence type="ECO:0000256" key="2">
    <source>
        <dbReference type="ARBA" id="ARBA00022692"/>
    </source>
</evidence>
<dbReference type="InterPro" id="IPR000412">
    <property type="entry name" value="ABC_2_transport"/>
</dbReference>
<dbReference type="AlphaFoldDB" id="A0A369B068"/>
<gene>
    <name evidence="6" type="ORF">CBF32_01170</name>
</gene>
<keyword evidence="7" id="KW-1185">Reference proteome</keyword>
<name>A0A369B068_9ENTE</name>
<keyword evidence="3" id="KW-1133">Transmembrane helix</keyword>
<protein>
    <submittedName>
        <fullName evidence="6">ABC transporter permease</fullName>
    </submittedName>
</protein>
<evidence type="ECO:0000313" key="6">
    <source>
        <dbReference type="EMBL" id="RSU05637.1"/>
    </source>
</evidence>
<proteinExistence type="predicted"/>
<dbReference type="PIRSF" id="PIRSF006648">
    <property type="entry name" value="DrrB"/>
    <property type="match status" value="1"/>
</dbReference>
<dbReference type="PANTHER" id="PTHR43077:SF11">
    <property type="entry name" value="TRANSPORT PERMEASE YVFS-RELATED"/>
    <property type="match status" value="1"/>
</dbReference>
<evidence type="ECO:0000256" key="4">
    <source>
        <dbReference type="ARBA" id="ARBA00023136"/>
    </source>
</evidence>
<sequence length="245" mass="27727">MLALIKIEAKRMSRDKLTFVMSIGMPIFFYFVFTSLIPIDESYQEIYYREYLMSMTAFSLCNFSLFTFPFDIIQDSKNGWRMRLNHVDLSPVKIYTVKMLKMIFMYVVAIIAVFLVGGIAKGVTLTAKEWLVSGLALLLGGILFLGIGLIMTLFKNEKTASVFANIYYLGMSSLGGLWLPTDQFPKWLQPISKATPTYQVRELAVGYINTGKIPLKALGILAAYSLVCIILTAVVLNKRKVDIRY</sequence>